<evidence type="ECO:0000256" key="1">
    <source>
        <dbReference type="SAM" id="MobiDB-lite"/>
    </source>
</evidence>
<keyword evidence="3" id="KW-1185">Reference proteome</keyword>
<evidence type="ECO:0000313" key="2">
    <source>
        <dbReference type="EMBL" id="CAK9217417.1"/>
    </source>
</evidence>
<dbReference type="Proteomes" id="UP001497512">
    <property type="component" value="Chromosome 2"/>
</dbReference>
<proteinExistence type="predicted"/>
<evidence type="ECO:0000313" key="3">
    <source>
        <dbReference type="Proteomes" id="UP001497512"/>
    </source>
</evidence>
<organism evidence="2 3">
    <name type="scientific">Sphagnum troendelagicum</name>
    <dbReference type="NCBI Taxonomy" id="128251"/>
    <lineage>
        <taxon>Eukaryota</taxon>
        <taxon>Viridiplantae</taxon>
        <taxon>Streptophyta</taxon>
        <taxon>Embryophyta</taxon>
        <taxon>Bryophyta</taxon>
        <taxon>Sphagnophytina</taxon>
        <taxon>Sphagnopsida</taxon>
        <taxon>Sphagnales</taxon>
        <taxon>Sphagnaceae</taxon>
        <taxon>Sphagnum</taxon>
    </lineage>
</organism>
<accession>A0ABP0UBV1</accession>
<name>A0ABP0UBV1_9BRYO</name>
<reference evidence="2" key="1">
    <citation type="submission" date="2024-02" db="EMBL/GenBank/DDBJ databases">
        <authorList>
            <consortium name="ELIXIR-Norway"/>
            <consortium name="Elixir Norway"/>
        </authorList>
    </citation>
    <scope>NUCLEOTIDE SEQUENCE</scope>
</reference>
<protein>
    <submittedName>
        <fullName evidence="2">Uncharacterized protein</fullName>
    </submittedName>
</protein>
<sequence>MERKEYLFSGTQVYSELMQSHVTDAVRIPDQHRLQPCHTLQEEFLRHEHRNPKPCDIFKLRLLLPKMEYDDSGADVNSPTGAAAHQNEKKRNMVDEAQCDAAVKKAKILPGSMATSIRSLRDHLKAADPLSRPEWMELNLPVADIAQWACSDNRFAANNGRFAYMGRTEYGNLRDLISQLLAERERNTICETTRSYDTVKAPEEYNGIIGNILVVGPVGSGKSHVLAAAVSDFTEEFQRQVEGQTRKRVVTIMDCALLKQERAFLIIRDSLFVAFGDDDQNVQLLSTCTTEEDLVHFCEGTEDHLLWLLDQWECVKGDTATQALLLRMCCHHSMVRVASTTSDIVQYAFHAGQPPGKIFLWDDCLNDEELECWGKWKFIGSITDSEKTKDVLDDKELQYLLDMTGRLPVYLSAWYDALKETVHNISKGGKFSFDNAMITLQNQPAVEKMREDMENMFDLAVERGKLSKLIEGLCKYMFGAPMNKPLKDIDARYFRIVDGFGAPSCGLVGYELARLLHKHKEISRFFEVPCIKAINKEFGVKGIKHPVLGGALVERAIVGLIADGRPLVLALGRMTKLCPTLIQFEEGVDHSVVEDLHKEFIKDGKEEALFMFLTFSAAYKAVDTVLLKFQREAKGCHLYIAGVQVTIGKLPKHRLCRKVFMKRDCLKWVPTALNLGEDVSWCMNWITPEVEIANYPGQFTKDSDIYQVQSHCTICKGNEVDCLEVFTSFRQLDTRLGFLDAVKFTV</sequence>
<dbReference type="EMBL" id="OZ019894">
    <property type="protein sequence ID" value="CAK9217417.1"/>
    <property type="molecule type" value="Genomic_DNA"/>
</dbReference>
<feature type="region of interest" description="Disordered" evidence="1">
    <location>
        <begin position="73"/>
        <end position="92"/>
    </location>
</feature>
<gene>
    <name evidence="2" type="ORF">CSSPTR1EN2_LOCUS13960</name>
</gene>